<gene>
    <name evidence="3" type="ORF">AYI69_g484</name>
</gene>
<feature type="chain" id="PRO_5012141870" evidence="2">
    <location>
        <begin position="23"/>
        <end position="184"/>
    </location>
</feature>
<evidence type="ECO:0000256" key="2">
    <source>
        <dbReference type="SAM" id="SignalP"/>
    </source>
</evidence>
<sequence length="184" mass="20325">MVSVNIAKLCVIALFSLELASCKEQSGLLLDLSDTAPKSQNIQNIRESNRTAVGTQANKKLEKLALRGLLSRLNPFRWSRSRAAKKKLLKSNLSTSQNNTKTYPNVLTYTKSGLIINGTSTSTILASPTNSSAANPSQSKNATSLQEKEFNIDLTNNKKQKKNSWISGFISRLNPFKYYKKGLI</sequence>
<organism evidence="3 4">
    <name type="scientific">Smittium culicis</name>
    <dbReference type="NCBI Taxonomy" id="133412"/>
    <lineage>
        <taxon>Eukaryota</taxon>
        <taxon>Fungi</taxon>
        <taxon>Fungi incertae sedis</taxon>
        <taxon>Zoopagomycota</taxon>
        <taxon>Kickxellomycotina</taxon>
        <taxon>Harpellomycetes</taxon>
        <taxon>Harpellales</taxon>
        <taxon>Legeriomycetaceae</taxon>
        <taxon>Smittium</taxon>
    </lineage>
</organism>
<feature type="signal peptide" evidence="2">
    <location>
        <begin position="1"/>
        <end position="22"/>
    </location>
</feature>
<evidence type="ECO:0000313" key="4">
    <source>
        <dbReference type="Proteomes" id="UP000187429"/>
    </source>
</evidence>
<keyword evidence="4" id="KW-1185">Reference proteome</keyword>
<reference evidence="4" key="1">
    <citation type="submission" date="2017-01" db="EMBL/GenBank/DDBJ databases">
        <authorList>
            <person name="Wang Y."/>
            <person name="White M."/>
            <person name="Kvist S."/>
            <person name="Moncalvo J.-M."/>
        </authorList>
    </citation>
    <scope>NUCLEOTIDE SEQUENCE [LARGE SCALE GENOMIC DNA]</scope>
    <source>
        <strain evidence="4">ID-206-W2</strain>
    </source>
</reference>
<dbReference type="EMBL" id="LSSM01000114">
    <property type="protein sequence ID" value="OMJ29991.1"/>
    <property type="molecule type" value="Genomic_DNA"/>
</dbReference>
<proteinExistence type="predicted"/>
<accession>A0A1R1YSZ3</accession>
<evidence type="ECO:0000313" key="3">
    <source>
        <dbReference type="EMBL" id="OMJ29991.1"/>
    </source>
</evidence>
<feature type="region of interest" description="Disordered" evidence="1">
    <location>
        <begin position="126"/>
        <end position="146"/>
    </location>
</feature>
<dbReference type="AlphaFoldDB" id="A0A1R1YSZ3"/>
<keyword evidence="2" id="KW-0732">Signal</keyword>
<evidence type="ECO:0000256" key="1">
    <source>
        <dbReference type="SAM" id="MobiDB-lite"/>
    </source>
</evidence>
<protein>
    <submittedName>
        <fullName evidence="3">Uncharacterized protein</fullName>
    </submittedName>
</protein>
<comment type="caution">
    <text evidence="3">The sequence shown here is derived from an EMBL/GenBank/DDBJ whole genome shotgun (WGS) entry which is preliminary data.</text>
</comment>
<dbReference type="Proteomes" id="UP000187429">
    <property type="component" value="Unassembled WGS sequence"/>
</dbReference>
<name>A0A1R1YSZ3_9FUNG</name>
<feature type="compositionally biased region" description="Low complexity" evidence="1">
    <location>
        <begin position="126"/>
        <end position="139"/>
    </location>
</feature>